<dbReference type="Gene3D" id="3.90.1210.10">
    <property type="entry name" value="Antifreeze-like/N-acetylneuraminic acid synthase C-terminal domain"/>
    <property type="match status" value="1"/>
</dbReference>
<evidence type="ECO:0000256" key="4">
    <source>
        <dbReference type="RuleBase" id="RU362063"/>
    </source>
</evidence>
<dbReference type="GO" id="GO:0044780">
    <property type="term" value="P:bacterial-type flagellum assembly"/>
    <property type="evidence" value="ECO:0007669"/>
    <property type="project" value="InterPro"/>
</dbReference>
<dbReference type="CDD" id="cd11614">
    <property type="entry name" value="SAF_CpaB_FlgA_like"/>
    <property type="match status" value="1"/>
</dbReference>
<evidence type="ECO:0000313" key="7">
    <source>
        <dbReference type="Proteomes" id="UP000246077"/>
    </source>
</evidence>
<name>A0A317E409_9PROT</name>
<keyword evidence="2" id="KW-0732">Signal</keyword>
<dbReference type="InterPro" id="IPR039246">
    <property type="entry name" value="Flagellar_FlgA"/>
</dbReference>
<dbReference type="RefSeq" id="WP_109921971.1">
    <property type="nucleotide sequence ID" value="NZ_QGLF01000004.1"/>
</dbReference>
<keyword evidence="4" id="KW-1005">Bacterial flagellum biogenesis</keyword>
<organism evidence="6 7">
    <name type="scientific">Zavarzinia compransoris</name>
    <dbReference type="NCBI Taxonomy" id="1264899"/>
    <lineage>
        <taxon>Bacteria</taxon>
        <taxon>Pseudomonadati</taxon>
        <taxon>Pseudomonadota</taxon>
        <taxon>Alphaproteobacteria</taxon>
        <taxon>Rhodospirillales</taxon>
        <taxon>Zavarziniaceae</taxon>
        <taxon>Zavarzinia</taxon>
    </lineage>
</organism>
<evidence type="ECO:0000256" key="2">
    <source>
        <dbReference type="ARBA" id="ARBA00022729"/>
    </source>
</evidence>
<comment type="function">
    <text evidence="4">Involved in the assembly process of the P-ring formation. It may associate with FlgF on the rod constituting a structure essential for the P-ring assembly or may act as a modulator protein for the P-ring assembly.</text>
</comment>
<dbReference type="InterPro" id="IPR013974">
    <property type="entry name" value="SAF"/>
</dbReference>
<proteinExistence type="inferred from homology"/>
<dbReference type="SMART" id="SM00858">
    <property type="entry name" value="SAF"/>
    <property type="match status" value="1"/>
</dbReference>
<keyword evidence="6" id="KW-0282">Flagellum</keyword>
<sequence>MIRIAAGILLFILAYGLAIPVKAEEATTIPVLLRDLGPGEVIGPDDLTEVTVTGRIAGNVFTEMDEMIGLAARKTLRAGRAVARSEVRQPLLVTKGSLVTIRVSMPGIELATTAKAMEQGALGEVIKVMNLASLRIVQAVITGPGMAEVPVSPQPVVLSAANPDM</sequence>
<dbReference type="AlphaFoldDB" id="A0A317E409"/>
<keyword evidence="7" id="KW-1185">Reference proteome</keyword>
<dbReference type="EMBL" id="QGLF01000004">
    <property type="protein sequence ID" value="PWR19795.1"/>
    <property type="molecule type" value="Genomic_DNA"/>
</dbReference>
<keyword evidence="3 4" id="KW-0574">Periplasm</keyword>
<dbReference type="Proteomes" id="UP000246077">
    <property type="component" value="Unassembled WGS sequence"/>
</dbReference>
<dbReference type="GO" id="GO:0042597">
    <property type="term" value="C:periplasmic space"/>
    <property type="evidence" value="ECO:0007669"/>
    <property type="project" value="UniProtKB-SubCell"/>
</dbReference>
<comment type="subcellular location">
    <subcellularLocation>
        <location evidence="1 4">Periplasm</location>
    </subcellularLocation>
</comment>
<dbReference type="NCBIfam" id="TIGR03170">
    <property type="entry name" value="flgA_cterm"/>
    <property type="match status" value="1"/>
</dbReference>
<dbReference type="InterPro" id="IPR017585">
    <property type="entry name" value="SAF_FlgA"/>
</dbReference>
<gene>
    <name evidence="6" type="primary">flgA</name>
    <name evidence="6" type="ORF">DKG75_15150</name>
</gene>
<evidence type="ECO:0000313" key="6">
    <source>
        <dbReference type="EMBL" id="PWR19795.1"/>
    </source>
</evidence>
<accession>A0A317E409</accession>
<evidence type="ECO:0000256" key="3">
    <source>
        <dbReference type="ARBA" id="ARBA00022764"/>
    </source>
</evidence>
<keyword evidence="6" id="KW-0966">Cell projection</keyword>
<keyword evidence="6" id="KW-0969">Cilium</keyword>
<evidence type="ECO:0000259" key="5">
    <source>
        <dbReference type="SMART" id="SM00858"/>
    </source>
</evidence>
<dbReference type="PANTHER" id="PTHR36307:SF1">
    <property type="entry name" value="FLAGELLA BASAL BODY P-RING FORMATION PROTEIN FLGA"/>
    <property type="match status" value="1"/>
</dbReference>
<dbReference type="Gene3D" id="2.30.30.760">
    <property type="match status" value="1"/>
</dbReference>
<comment type="similarity">
    <text evidence="4">Belongs to the FlgA family.</text>
</comment>
<feature type="domain" description="SAF" evidence="5">
    <location>
        <begin position="27"/>
        <end position="88"/>
    </location>
</feature>
<reference evidence="7" key="1">
    <citation type="submission" date="2018-05" db="EMBL/GenBank/DDBJ databases">
        <title>Zavarzinia sp. HR-AS.</title>
        <authorList>
            <person name="Lee Y."/>
            <person name="Jeon C.O."/>
        </authorList>
    </citation>
    <scope>NUCLEOTIDE SEQUENCE [LARGE SCALE GENOMIC DNA]</scope>
    <source>
        <strain evidence="7">DSM 1231</strain>
    </source>
</reference>
<protein>
    <recommendedName>
        <fullName evidence="4">Flagella basal body P-ring formation protein FlgA</fullName>
    </recommendedName>
</protein>
<dbReference type="PANTHER" id="PTHR36307">
    <property type="entry name" value="FLAGELLA BASAL BODY P-RING FORMATION PROTEIN FLGA"/>
    <property type="match status" value="1"/>
</dbReference>
<comment type="caution">
    <text evidence="6">The sequence shown here is derived from an EMBL/GenBank/DDBJ whole genome shotgun (WGS) entry which is preliminary data.</text>
</comment>
<evidence type="ECO:0000256" key="1">
    <source>
        <dbReference type="ARBA" id="ARBA00004418"/>
    </source>
</evidence>
<dbReference type="OrthoDB" id="7727421at2"/>
<dbReference type="Pfam" id="PF13144">
    <property type="entry name" value="ChapFlgA"/>
    <property type="match status" value="1"/>
</dbReference>